<dbReference type="Pfam" id="PF01381">
    <property type="entry name" value="HTH_3"/>
    <property type="match status" value="1"/>
</dbReference>
<dbReference type="PROSITE" id="PS50943">
    <property type="entry name" value="HTH_CROC1"/>
    <property type="match status" value="1"/>
</dbReference>
<protein>
    <submittedName>
        <fullName evidence="2">Helix-turn-helix domain-containing protein</fullName>
    </submittedName>
</protein>
<dbReference type="Proteomes" id="UP001596283">
    <property type="component" value="Unassembled WGS sequence"/>
</dbReference>
<comment type="caution">
    <text evidence="2">The sequence shown here is derived from an EMBL/GenBank/DDBJ whole genome shotgun (WGS) entry which is preliminary data.</text>
</comment>
<feature type="domain" description="HTH cro/C1-type" evidence="1">
    <location>
        <begin position="90"/>
        <end position="121"/>
    </location>
</feature>
<dbReference type="SUPFAM" id="SSF47413">
    <property type="entry name" value="lambda repressor-like DNA-binding domains"/>
    <property type="match status" value="1"/>
</dbReference>
<name>A0ABW1TI17_9LACO</name>
<keyword evidence="3" id="KW-1185">Reference proteome</keyword>
<dbReference type="Gene3D" id="1.10.260.40">
    <property type="entry name" value="lambda repressor-like DNA-binding domains"/>
    <property type="match status" value="1"/>
</dbReference>
<evidence type="ECO:0000259" key="1">
    <source>
        <dbReference type="PROSITE" id="PS50943"/>
    </source>
</evidence>
<proteinExistence type="predicted"/>
<evidence type="ECO:0000313" key="3">
    <source>
        <dbReference type="Proteomes" id="UP001596283"/>
    </source>
</evidence>
<evidence type="ECO:0000313" key="2">
    <source>
        <dbReference type="EMBL" id="MFC6261045.1"/>
    </source>
</evidence>
<dbReference type="InterPro" id="IPR001387">
    <property type="entry name" value="Cro/C1-type_HTH"/>
</dbReference>
<dbReference type="RefSeq" id="WP_125688902.1">
    <property type="nucleotide sequence ID" value="NZ_JBHSSI010000051.1"/>
</dbReference>
<sequence length="167" mass="19689">MGQSYKWLKDIERKRALTGEIEEFSVISVTEEVKVRRRVITVVHTYWVQKGENLRDDNNYLEPIDNPDYNLQLDFREYRKQFGVLTPNQIKEIRQGYHLSLRQYALVLGISYSTLSEIENGLVLQSDEQESLFRMSESSQAFTRLVQSKVAVVPERQYQSIRQKLVL</sequence>
<accession>A0ABW1TI17</accession>
<reference evidence="3" key="1">
    <citation type="journal article" date="2019" name="Int. J. Syst. Evol. Microbiol.">
        <title>The Global Catalogue of Microorganisms (GCM) 10K type strain sequencing project: providing services to taxonomists for standard genome sequencing and annotation.</title>
        <authorList>
            <consortium name="The Broad Institute Genomics Platform"/>
            <consortium name="The Broad Institute Genome Sequencing Center for Infectious Disease"/>
            <person name="Wu L."/>
            <person name="Ma J."/>
        </authorList>
    </citation>
    <scope>NUCLEOTIDE SEQUENCE [LARGE SCALE GENOMIC DNA]</scope>
    <source>
        <strain evidence="3">CCM 8908</strain>
    </source>
</reference>
<dbReference type="InterPro" id="IPR010982">
    <property type="entry name" value="Lambda_DNA-bd_dom_sf"/>
</dbReference>
<organism evidence="2 3">
    <name type="scientific">Levilactobacillus fujinensis</name>
    <dbReference type="NCBI Taxonomy" id="2486024"/>
    <lineage>
        <taxon>Bacteria</taxon>
        <taxon>Bacillati</taxon>
        <taxon>Bacillota</taxon>
        <taxon>Bacilli</taxon>
        <taxon>Lactobacillales</taxon>
        <taxon>Lactobacillaceae</taxon>
        <taxon>Levilactobacillus</taxon>
    </lineage>
</organism>
<gene>
    <name evidence="2" type="ORF">ACFP1C_08850</name>
</gene>
<dbReference type="CDD" id="cd00093">
    <property type="entry name" value="HTH_XRE"/>
    <property type="match status" value="1"/>
</dbReference>
<dbReference type="EMBL" id="JBHSSI010000051">
    <property type="protein sequence ID" value="MFC6261045.1"/>
    <property type="molecule type" value="Genomic_DNA"/>
</dbReference>